<evidence type="ECO:0000259" key="2">
    <source>
        <dbReference type="Pfam" id="PF02624"/>
    </source>
</evidence>
<feature type="domain" description="YcaO" evidence="2">
    <location>
        <begin position="38"/>
        <end position="73"/>
    </location>
</feature>
<evidence type="ECO:0000256" key="1">
    <source>
        <dbReference type="SAM" id="MobiDB-lite"/>
    </source>
</evidence>
<keyword evidence="4" id="KW-1185">Reference proteome</keyword>
<comment type="caution">
    <text evidence="3">The sequence shown here is derived from an EMBL/GenBank/DDBJ whole genome shotgun (WGS) entry which is preliminary data.</text>
</comment>
<dbReference type="InterPro" id="IPR003776">
    <property type="entry name" value="YcaO-like_dom"/>
</dbReference>
<organism evidence="3 4">
    <name type="scientific">Streptomyces griseoluteus</name>
    <dbReference type="NCBI Taxonomy" id="29306"/>
    <lineage>
        <taxon>Bacteria</taxon>
        <taxon>Bacillati</taxon>
        <taxon>Actinomycetota</taxon>
        <taxon>Actinomycetes</taxon>
        <taxon>Kitasatosporales</taxon>
        <taxon>Streptomycetaceae</taxon>
        <taxon>Streptomyces</taxon>
    </lineage>
</organism>
<evidence type="ECO:0000313" key="4">
    <source>
        <dbReference type="Proteomes" id="UP000298513"/>
    </source>
</evidence>
<evidence type="ECO:0000313" key="3">
    <source>
        <dbReference type="EMBL" id="TGN78859.1"/>
    </source>
</evidence>
<accession>A0A4Z1D9H6</accession>
<sequence>MEAERTGPRRGSAALNPGGRGFEPLALPAVRRTSQRSSELIERDAFLLGWYGGLPLPAIDLDSVRSPGLRAMMGPRSRASLRQPGGPQAAFGGARVTGWPASSATEDFPLLTGAGRHPHGRPGIRGAYWMPGSVGPTQWAAAPAPGPPRSSAASPTTTPPATSPASASPWTPARPPWSRPRSPNWTRRPWLHRARPATPASPENPVAVTRTVRGEPR</sequence>
<dbReference type="Proteomes" id="UP000298513">
    <property type="component" value="Unassembled WGS sequence"/>
</dbReference>
<gene>
    <name evidence="3" type="ORF">E5082_24305</name>
</gene>
<reference evidence="3 4" key="1">
    <citation type="submission" date="2019-04" db="EMBL/GenBank/DDBJ databases">
        <title>Streptomyces sp. nov. Bv016 isolated from bark of Buahinia variegata.</title>
        <authorList>
            <person name="Kanchanasin P."/>
            <person name="Tanasupawat S."/>
            <person name="Yuki M."/>
            <person name="Kudo T."/>
        </authorList>
    </citation>
    <scope>NUCLEOTIDE SEQUENCE [LARGE SCALE GENOMIC DNA]</scope>
    <source>
        <strain evidence="3 4">JCM 4765</strain>
    </source>
</reference>
<feature type="region of interest" description="Disordered" evidence="1">
    <location>
        <begin position="138"/>
        <end position="217"/>
    </location>
</feature>
<protein>
    <recommendedName>
        <fullName evidence="2">YcaO domain-containing protein</fullName>
    </recommendedName>
</protein>
<name>A0A4Z1D9H6_STRGP</name>
<dbReference type="AlphaFoldDB" id="A0A4Z1D9H6"/>
<dbReference type="EMBL" id="SRRU01000009">
    <property type="protein sequence ID" value="TGN78859.1"/>
    <property type="molecule type" value="Genomic_DNA"/>
</dbReference>
<feature type="compositionally biased region" description="Low complexity" evidence="1">
    <location>
        <begin position="139"/>
        <end position="156"/>
    </location>
</feature>
<dbReference type="Pfam" id="PF02624">
    <property type="entry name" value="YcaO"/>
    <property type="match status" value="1"/>
</dbReference>
<feature type="compositionally biased region" description="Low complexity" evidence="1">
    <location>
        <begin position="179"/>
        <end position="188"/>
    </location>
</feature>
<proteinExistence type="predicted"/>
<feature type="region of interest" description="Disordered" evidence="1">
    <location>
        <begin position="1"/>
        <end position="24"/>
    </location>
</feature>